<dbReference type="GO" id="GO:0000160">
    <property type="term" value="P:phosphorelay signal transduction system"/>
    <property type="evidence" value="ECO:0007669"/>
    <property type="project" value="InterPro"/>
</dbReference>
<dbReference type="GO" id="GO:0009927">
    <property type="term" value="F:histidine phosphotransfer kinase activity"/>
    <property type="evidence" value="ECO:0007669"/>
    <property type="project" value="InterPro"/>
</dbReference>
<dbReference type="InterPro" id="IPR008207">
    <property type="entry name" value="Sig_transdc_His_kin_Hpt_dom"/>
</dbReference>
<proteinExistence type="predicted"/>
<dbReference type="Gene3D" id="1.20.120.160">
    <property type="entry name" value="HPT domain"/>
    <property type="match status" value="1"/>
</dbReference>
<keyword evidence="1" id="KW-0597">Phosphoprotein</keyword>
<dbReference type="Pfam" id="PF01627">
    <property type="entry name" value="Hpt"/>
    <property type="match status" value="1"/>
</dbReference>
<name>A0A2S4L4R5_9HYPO</name>
<dbReference type="PANTHER" id="PTHR28242">
    <property type="entry name" value="PHOSPHORELAY INTERMEDIATE PROTEIN YPD1"/>
    <property type="match status" value="1"/>
</dbReference>
<accession>A0A2S4L4R5</accession>
<dbReference type="PANTHER" id="PTHR28242:SF52">
    <property type="entry name" value="PHOSPHORELAY INTERMEDIATE PROTEIN YPD1"/>
    <property type="match status" value="1"/>
</dbReference>
<keyword evidence="4" id="KW-1185">Reference proteome</keyword>
<dbReference type="Proteomes" id="UP000237481">
    <property type="component" value="Unassembled WGS sequence"/>
</dbReference>
<dbReference type="AlphaFoldDB" id="A0A2S4L4R5"/>
<dbReference type="OrthoDB" id="1673781at2759"/>
<evidence type="ECO:0000313" key="3">
    <source>
        <dbReference type="EMBL" id="POR37442.1"/>
    </source>
</evidence>
<dbReference type="GO" id="GO:0005634">
    <property type="term" value="C:nucleus"/>
    <property type="evidence" value="ECO:0007669"/>
    <property type="project" value="TreeGrafter"/>
</dbReference>
<reference evidence="3 4" key="1">
    <citation type="submission" date="2018-01" db="EMBL/GenBank/DDBJ databases">
        <title>Harnessing the power of phylogenomics to disentangle the directionality and signatures of interkingdom host jumping in the parasitic fungal genus Tolypocladium.</title>
        <authorList>
            <person name="Quandt C.A."/>
            <person name="Patterson W."/>
            <person name="Spatafora J.W."/>
        </authorList>
    </citation>
    <scope>NUCLEOTIDE SEQUENCE [LARGE SCALE GENOMIC DNA]</scope>
    <source>
        <strain evidence="3 4">NRBC 100945</strain>
    </source>
</reference>
<protein>
    <submittedName>
        <fullName evidence="3">Multistep phosphorelay regulator 1</fullName>
    </submittedName>
</protein>
<dbReference type="GO" id="GO:0043424">
    <property type="term" value="F:protein histidine kinase binding"/>
    <property type="evidence" value="ECO:0007669"/>
    <property type="project" value="InterPro"/>
</dbReference>
<dbReference type="SUPFAM" id="SSF47226">
    <property type="entry name" value="Histidine-containing phosphotransfer domain, HPT domain"/>
    <property type="match status" value="1"/>
</dbReference>
<dbReference type="PROSITE" id="PS50894">
    <property type="entry name" value="HPT"/>
    <property type="match status" value="1"/>
</dbReference>
<organism evidence="3 4">
    <name type="scientific">Tolypocladium paradoxum</name>
    <dbReference type="NCBI Taxonomy" id="94208"/>
    <lineage>
        <taxon>Eukaryota</taxon>
        <taxon>Fungi</taxon>
        <taxon>Dikarya</taxon>
        <taxon>Ascomycota</taxon>
        <taxon>Pezizomycotina</taxon>
        <taxon>Sordariomycetes</taxon>
        <taxon>Hypocreomycetidae</taxon>
        <taxon>Hypocreales</taxon>
        <taxon>Ophiocordycipitaceae</taxon>
        <taxon>Tolypocladium</taxon>
    </lineage>
</organism>
<dbReference type="InterPro" id="IPR045871">
    <property type="entry name" value="AHP1-5/YPD1"/>
</dbReference>
<gene>
    <name evidence="3" type="ORF">TPAR_02370</name>
</gene>
<evidence type="ECO:0000256" key="1">
    <source>
        <dbReference type="PROSITE-ProRule" id="PRU00110"/>
    </source>
</evidence>
<sequence length="152" mass="16814">MALSRDKVARGSSELNLEDVLDMTAFNQVLGLDAPGNNVFSLSIVVDFFSQAEDTFVSMDEALQQRDLNGLASLGHYLKGSSAAVGLIKVRDGCGKIERFGKKQNENGLAEPDPEVCLKRIEEVLRTTKTDYHNAARVLKRYYGQSDDGQWQ</sequence>
<dbReference type="InterPro" id="IPR036641">
    <property type="entry name" value="HPT_dom_sf"/>
</dbReference>
<dbReference type="GO" id="GO:0005737">
    <property type="term" value="C:cytoplasm"/>
    <property type="evidence" value="ECO:0007669"/>
    <property type="project" value="TreeGrafter"/>
</dbReference>
<feature type="domain" description="HPt" evidence="2">
    <location>
        <begin position="37"/>
        <end position="142"/>
    </location>
</feature>
<dbReference type="STRING" id="94208.A0A2S4L4R5"/>
<dbReference type="EMBL" id="PKSG01000247">
    <property type="protein sequence ID" value="POR37442.1"/>
    <property type="molecule type" value="Genomic_DNA"/>
</dbReference>
<evidence type="ECO:0000313" key="4">
    <source>
        <dbReference type="Proteomes" id="UP000237481"/>
    </source>
</evidence>
<evidence type="ECO:0000259" key="2">
    <source>
        <dbReference type="PROSITE" id="PS50894"/>
    </source>
</evidence>
<feature type="modified residue" description="Phosphohistidine" evidence="1">
    <location>
        <position position="76"/>
    </location>
</feature>
<comment type="caution">
    <text evidence="3">The sequence shown here is derived from an EMBL/GenBank/DDBJ whole genome shotgun (WGS) entry which is preliminary data.</text>
</comment>